<evidence type="ECO:0000313" key="2">
    <source>
        <dbReference type="EMBL" id="KNE65844.1"/>
    </source>
</evidence>
<accession>A0A0L0SU29</accession>
<keyword evidence="1" id="KW-0812">Transmembrane</keyword>
<reference evidence="3" key="2">
    <citation type="submission" date="2009-11" db="EMBL/GenBank/DDBJ databases">
        <title>The Genome Sequence of Allomyces macrogynus strain ATCC 38327.</title>
        <authorList>
            <consortium name="The Broad Institute Genome Sequencing Platform"/>
            <person name="Russ C."/>
            <person name="Cuomo C."/>
            <person name="Shea T."/>
            <person name="Young S.K."/>
            <person name="Zeng Q."/>
            <person name="Koehrsen M."/>
            <person name="Haas B."/>
            <person name="Borodovsky M."/>
            <person name="Guigo R."/>
            <person name="Alvarado L."/>
            <person name="Berlin A."/>
            <person name="Borenstein D."/>
            <person name="Chen Z."/>
            <person name="Engels R."/>
            <person name="Freedman E."/>
            <person name="Gellesch M."/>
            <person name="Goldberg J."/>
            <person name="Griggs A."/>
            <person name="Gujja S."/>
            <person name="Heiman D."/>
            <person name="Hepburn T."/>
            <person name="Howarth C."/>
            <person name="Jen D."/>
            <person name="Larson L."/>
            <person name="Lewis B."/>
            <person name="Mehta T."/>
            <person name="Park D."/>
            <person name="Pearson M."/>
            <person name="Roberts A."/>
            <person name="Saif S."/>
            <person name="Shenoy N."/>
            <person name="Sisk P."/>
            <person name="Stolte C."/>
            <person name="Sykes S."/>
            <person name="Walk T."/>
            <person name="White J."/>
            <person name="Yandava C."/>
            <person name="Burger G."/>
            <person name="Gray M.W."/>
            <person name="Holland P.W.H."/>
            <person name="King N."/>
            <person name="Lang F.B.F."/>
            <person name="Roger A.J."/>
            <person name="Ruiz-Trillo I."/>
            <person name="Lander E."/>
            <person name="Nusbaum C."/>
        </authorList>
    </citation>
    <scope>NUCLEOTIDE SEQUENCE [LARGE SCALE GENOMIC DNA]</scope>
    <source>
        <strain evidence="3">ATCC 38327</strain>
    </source>
</reference>
<keyword evidence="3" id="KW-1185">Reference proteome</keyword>
<dbReference type="Proteomes" id="UP000054350">
    <property type="component" value="Unassembled WGS sequence"/>
</dbReference>
<proteinExistence type="predicted"/>
<organism evidence="2 3">
    <name type="scientific">Allomyces macrogynus (strain ATCC 38327)</name>
    <name type="common">Allomyces javanicus var. macrogynus</name>
    <dbReference type="NCBI Taxonomy" id="578462"/>
    <lineage>
        <taxon>Eukaryota</taxon>
        <taxon>Fungi</taxon>
        <taxon>Fungi incertae sedis</taxon>
        <taxon>Blastocladiomycota</taxon>
        <taxon>Blastocladiomycetes</taxon>
        <taxon>Blastocladiales</taxon>
        <taxon>Blastocladiaceae</taxon>
        <taxon>Allomyces</taxon>
    </lineage>
</organism>
<keyword evidence="1" id="KW-1133">Transmembrane helix</keyword>
<dbReference type="EMBL" id="GG745348">
    <property type="protein sequence ID" value="KNE65844.1"/>
    <property type="molecule type" value="Genomic_DNA"/>
</dbReference>
<feature type="transmembrane region" description="Helical" evidence="1">
    <location>
        <begin position="40"/>
        <end position="61"/>
    </location>
</feature>
<keyword evidence="1" id="KW-0472">Membrane</keyword>
<evidence type="ECO:0000256" key="1">
    <source>
        <dbReference type="SAM" id="Phobius"/>
    </source>
</evidence>
<gene>
    <name evidence="2" type="ORF">AMAG_19225</name>
</gene>
<dbReference type="AlphaFoldDB" id="A0A0L0SU29"/>
<dbReference type="VEuPathDB" id="FungiDB:AMAG_19225"/>
<sequence length="114" mass="11895">MTDAMAAGKMPSTGVWHALCPSGDWSSLDPVTDDIQGSCLLIWVVLTAVPTATAAFIWALYRVQYRHSSSTACTPIAADPLIDADSDFAAEIATSEVAPGAGLYAPRPCSTFCG</sequence>
<evidence type="ECO:0000313" key="3">
    <source>
        <dbReference type="Proteomes" id="UP000054350"/>
    </source>
</evidence>
<reference evidence="2 3" key="1">
    <citation type="submission" date="2009-11" db="EMBL/GenBank/DDBJ databases">
        <title>Annotation of Allomyces macrogynus ATCC 38327.</title>
        <authorList>
            <consortium name="The Broad Institute Genome Sequencing Platform"/>
            <person name="Russ C."/>
            <person name="Cuomo C."/>
            <person name="Burger G."/>
            <person name="Gray M.W."/>
            <person name="Holland P.W.H."/>
            <person name="King N."/>
            <person name="Lang F.B.F."/>
            <person name="Roger A.J."/>
            <person name="Ruiz-Trillo I."/>
            <person name="Young S.K."/>
            <person name="Zeng Q."/>
            <person name="Gargeya S."/>
            <person name="Fitzgerald M."/>
            <person name="Haas B."/>
            <person name="Abouelleil A."/>
            <person name="Alvarado L."/>
            <person name="Arachchi H.M."/>
            <person name="Berlin A."/>
            <person name="Chapman S.B."/>
            <person name="Gearin G."/>
            <person name="Goldberg J."/>
            <person name="Griggs A."/>
            <person name="Gujja S."/>
            <person name="Hansen M."/>
            <person name="Heiman D."/>
            <person name="Howarth C."/>
            <person name="Larimer J."/>
            <person name="Lui A."/>
            <person name="MacDonald P.J.P."/>
            <person name="McCowen C."/>
            <person name="Montmayeur A."/>
            <person name="Murphy C."/>
            <person name="Neiman D."/>
            <person name="Pearson M."/>
            <person name="Priest M."/>
            <person name="Roberts A."/>
            <person name="Saif S."/>
            <person name="Shea T."/>
            <person name="Sisk P."/>
            <person name="Stolte C."/>
            <person name="Sykes S."/>
            <person name="Wortman J."/>
            <person name="Nusbaum C."/>
            <person name="Birren B."/>
        </authorList>
    </citation>
    <scope>NUCLEOTIDE SEQUENCE [LARGE SCALE GENOMIC DNA]</scope>
    <source>
        <strain evidence="2 3">ATCC 38327</strain>
    </source>
</reference>
<name>A0A0L0SU29_ALLM3</name>
<protein>
    <submittedName>
        <fullName evidence="2">Uncharacterized protein</fullName>
    </submittedName>
</protein>